<evidence type="ECO:0000313" key="1">
    <source>
        <dbReference type="EMBL" id="OUT10422.1"/>
    </source>
</evidence>
<proteinExistence type="predicted"/>
<evidence type="ECO:0008006" key="3">
    <source>
        <dbReference type="Google" id="ProtNLM"/>
    </source>
</evidence>
<comment type="caution">
    <text evidence="1">The sequence shown here is derived from an EMBL/GenBank/DDBJ whole genome shotgun (WGS) entry which is preliminary data.</text>
</comment>
<dbReference type="RefSeq" id="WP_087585383.1">
    <property type="nucleotide sequence ID" value="NZ_CABMKR010000020.1"/>
</dbReference>
<evidence type="ECO:0000313" key="2">
    <source>
        <dbReference type="Proteomes" id="UP000195967"/>
    </source>
</evidence>
<name>A0A1Y5MXR7_9BACT</name>
<dbReference type="Pfam" id="PF09669">
    <property type="entry name" value="Phage_pRha"/>
    <property type="match status" value="1"/>
</dbReference>
<dbReference type="Proteomes" id="UP000195967">
    <property type="component" value="Unassembled WGS sequence"/>
</dbReference>
<accession>A0A1Y5MXR7</accession>
<dbReference type="EMBL" id="NDYO01000020">
    <property type="protein sequence ID" value="OUT10422.1"/>
    <property type="molecule type" value="Genomic_DNA"/>
</dbReference>
<protein>
    <recommendedName>
        <fullName evidence="3">Phage regulatory protein</fullName>
    </recommendedName>
</protein>
<dbReference type="AlphaFoldDB" id="A0A1Y5MXR7"/>
<gene>
    <name evidence="1" type="ORF">B9N62_10160</name>
</gene>
<dbReference type="InterPro" id="IPR014054">
    <property type="entry name" value="Phage_regulatory_Rha"/>
</dbReference>
<sequence>MNDLVINYNGIPATTQDKVSVLTDNNEQSVQRLIRTYEADLREFGELNFHNVQVKAGLGLTYRKVYCLNEQQATLLLTYMKNTAKVREAKKILVKAFYDMRQKLQECQINGYKSQISQHNALIASLKPN</sequence>
<reference evidence="1 2" key="1">
    <citation type="submission" date="2017-04" db="EMBL/GenBank/DDBJ databases">
        <title>Complete genome of Campylobacter concisus ATCC 33237T and draft genomes for an additional eight well characterized C. concisus strains.</title>
        <authorList>
            <person name="Cornelius A.J."/>
            <person name="Miller W.G."/>
            <person name="Lastovica A.J."/>
            <person name="On S.L."/>
            <person name="French N.P."/>
            <person name="Vandenberg O."/>
            <person name="Biggs P.J."/>
        </authorList>
    </citation>
    <scope>NUCLEOTIDE SEQUENCE [LARGE SCALE GENOMIC DNA]</scope>
    <source>
        <strain evidence="1 2">Lasto28.99</strain>
    </source>
</reference>
<organism evidence="1 2">
    <name type="scientific">Campylobacter concisus</name>
    <dbReference type="NCBI Taxonomy" id="199"/>
    <lineage>
        <taxon>Bacteria</taxon>
        <taxon>Pseudomonadati</taxon>
        <taxon>Campylobacterota</taxon>
        <taxon>Epsilonproteobacteria</taxon>
        <taxon>Campylobacterales</taxon>
        <taxon>Campylobacteraceae</taxon>
        <taxon>Campylobacter</taxon>
    </lineage>
</organism>